<dbReference type="Pfam" id="PF18317">
    <property type="entry name" value="SDH_C"/>
    <property type="match status" value="1"/>
</dbReference>
<dbReference type="InterPro" id="IPR013708">
    <property type="entry name" value="Shikimate_DH-bd_N"/>
</dbReference>
<dbReference type="GO" id="GO:0050661">
    <property type="term" value="F:NADP binding"/>
    <property type="evidence" value="ECO:0007669"/>
    <property type="project" value="InterPro"/>
</dbReference>
<feature type="binding site" evidence="8">
    <location>
        <position position="252"/>
    </location>
    <ligand>
        <name>NADP(+)</name>
        <dbReference type="ChEBI" id="CHEBI:58349"/>
    </ligand>
</feature>
<dbReference type="GO" id="GO:0004764">
    <property type="term" value="F:shikimate 3-dehydrogenase (NADP+) activity"/>
    <property type="evidence" value="ECO:0007669"/>
    <property type="project" value="UniProtKB-UniRule"/>
</dbReference>
<feature type="domain" description="Shikimate dehydrogenase substrate binding N-terminal" evidence="10">
    <location>
        <begin position="17"/>
        <end position="99"/>
    </location>
</feature>
<comment type="pathway">
    <text evidence="1 8">Metabolic intermediate biosynthesis; chorismate biosynthesis; chorismate from D-erythrose 4-phosphate and phosphoenolpyruvate: step 4/7.</text>
</comment>
<dbReference type="SUPFAM" id="SSF51735">
    <property type="entry name" value="NAD(P)-binding Rossmann-fold domains"/>
    <property type="match status" value="1"/>
</dbReference>
<sequence length="289" mass="30378">MTTANGQYGNKDILLGVMGDPIAHTKSPLMHTAALKALGIPGAYVPLHIAPGQLGEAIQAIRTLGFRGVNVTIPHKVAVMEYIDRIDDSAVAVGAVNTVVNDDGVLTGYNTDGIGYVRSLKAEATPDLAGSRILVIGAGGAARGIIAALLLEHPAAVVIANRTVEKSKQLAEAFQGKGTVNGIGNDEIAAHIADMDIVINTTSVGMYPHIDAMPIDPALLREGMIVSDLIYNPLQTRLLTESLQRGCRIHGGLGMFVYQGAYSLEYWSGRSAPVDIMRQTIIDCLGGSA</sequence>
<dbReference type="GO" id="GO:0008652">
    <property type="term" value="P:amino acid biosynthetic process"/>
    <property type="evidence" value="ECO:0007669"/>
    <property type="project" value="UniProtKB-KW"/>
</dbReference>
<dbReference type="InterPro" id="IPR006151">
    <property type="entry name" value="Shikm_DH/Glu-tRNA_Rdtase"/>
</dbReference>
<dbReference type="KEGG" id="pri:PRIO_1877"/>
<dbReference type="GO" id="GO:0019632">
    <property type="term" value="P:shikimate metabolic process"/>
    <property type="evidence" value="ECO:0007669"/>
    <property type="project" value="InterPro"/>
</dbReference>
<keyword evidence="5 8" id="KW-0560">Oxidoreductase</keyword>
<feature type="active site" description="Proton acceptor" evidence="8">
    <location>
        <position position="76"/>
    </location>
</feature>
<evidence type="ECO:0000313" key="13">
    <source>
        <dbReference type="Proteomes" id="UP000033163"/>
    </source>
</evidence>
<keyword evidence="6 8" id="KW-0057">Aromatic amino acid biosynthesis</keyword>
<dbReference type="InterPro" id="IPR046346">
    <property type="entry name" value="Aminoacid_DH-like_N_sf"/>
</dbReference>
<feature type="binding site" evidence="8">
    <location>
        <position position="72"/>
    </location>
    <ligand>
        <name>shikimate</name>
        <dbReference type="ChEBI" id="CHEBI:36208"/>
    </ligand>
</feature>
<dbReference type="GO" id="GO:0009073">
    <property type="term" value="P:aromatic amino acid family biosynthetic process"/>
    <property type="evidence" value="ECO:0007669"/>
    <property type="project" value="UniProtKB-KW"/>
</dbReference>
<dbReference type="UniPathway" id="UPA00053">
    <property type="reaction ID" value="UER00087"/>
</dbReference>
<evidence type="ECO:0000259" key="11">
    <source>
        <dbReference type="Pfam" id="PF18317"/>
    </source>
</evidence>
<feature type="binding site" evidence="8">
    <location>
        <position position="97"/>
    </location>
    <ligand>
        <name>shikimate</name>
        <dbReference type="ChEBI" id="CHEBI:36208"/>
    </ligand>
</feature>
<dbReference type="Proteomes" id="UP000033163">
    <property type="component" value="Chromosome I"/>
</dbReference>
<dbReference type="RefSeq" id="WP_020432890.1">
    <property type="nucleotide sequence ID" value="NZ_AGBD01001590.1"/>
</dbReference>
<dbReference type="Gene3D" id="3.40.50.720">
    <property type="entry name" value="NAD(P)-binding Rossmann-like Domain"/>
    <property type="match status" value="1"/>
</dbReference>
<feature type="binding site" evidence="8">
    <location>
        <position position="112"/>
    </location>
    <ligand>
        <name>shikimate</name>
        <dbReference type="ChEBI" id="CHEBI:36208"/>
    </ligand>
</feature>
<comment type="similarity">
    <text evidence="8">Belongs to the shikimate dehydrogenase family.</text>
</comment>
<comment type="catalytic activity">
    <reaction evidence="7 8">
        <text>shikimate + NADP(+) = 3-dehydroshikimate + NADPH + H(+)</text>
        <dbReference type="Rhea" id="RHEA:17737"/>
        <dbReference type="ChEBI" id="CHEBI:15378"/>
        <dbReference type="ChEBI" id="CHEBI:16630"/>
        <dbReference type="ChEBI" id="CHEBI:36208"/>
        <dbReference type="ChEBI" id="CHEBI:57783"/>
        <dbReference type="ChEBI" id="CHEBI:58349"/>
        <dbReference type="EC" id="1.1.1.25"/>
    </reaction>
</comment>
<dbReference type="InterPro" id="IPR011342">
    <property type="entry name" value="Shikimate_DH"/>
</dbReference>
<dbReference type="Pfam" id="PF08501">
    <property type="entry name" value="Shikimate_dh_N"/>
    <property type="match status" value="1"/>
</dbReference>
<dbReference type="AlphaFoldDB" id="A0A0E4H866"/>
<feature type="binding site" evidence="8">
    <location>
        <begin position="137"/>
        <end position="141"/>
    </location>
    <ligand>
        <name>NADP(+)</name>
        <dbReference type="ChEBI" id="CHEBI:58349"/>
    </ligand>
</feature>
<dbReference type="InterPro" id="IPR041121">
    <property type="entry name" value="SDH_C"/>
</dbReference>
<dbReference type="CDD" id="cd01065">
    <property type="entry name" value="NAD_bind_Shikimate_DH"/>
    <property type="match status" value="1"/>
</dbReference>
<dbReference type="PANTHER" id="PTHR21089:SF1">
    <property type="entry name" value="BIFUNCTIONAL 3-DEHYDROQUINATE DEHYDRATASE_SHIKIMATE DEHYDROGENASE, CHLOROPLASTIC"/>
    <property type="match status" value="1"/>
</dbReference>
<keyword evidence="3 8" id="KW-0028">Amino-acid biosynthesis</keyword>
<dbReference type="Gene3D" id="3.40.50.10860">
    <property type="entry name" value="Leucine Dehydrogenase, chain A, domain 1"/>
    <property type="match status" value="1"/>
</dbReference>
<evidence type="ECO:0000256" key="3">
    <source>
        <dbReference type="ARBA" id="ARBA00022605"/>
    </source>
</evidence>
<proteinExistence type="inferred from homology"/>
<reference evidence="13" key="1">
    <citation type="submission" date="2015-03" db="EMBL/GenBank/DDBJ databases">
        <authorList>
            <person name="Wibberg D."/>
        </authorList>
    </citation>
    <scope>NUCLEOTIDE SEQUENCE [LARGE SCALE GENOMIC DNA]</scope>
</reference>
<dbReference type="EC" id="1.1.1.25" evidence="2 8"/>
<evidence type="ECO:0000256" key="2">
    <source>
        <dbReference type="ARBA" id="ARBA00012962"/>
    </source>
</evidence>
<protein>
    <recommendedName>
        <fullName evidence="2 8">Shikimate dehydrogenase (NADP(+))</fullName>
        <shortName evidence="8">SDH</shortName>
        <ecNumber evidence="2 8">1.1.1.25</ecNumber>
    </recommendedName>
</protein>
<dbReference type="PANTHER" id="PTHR21089">
    <property type="entry name" value="SHIKIMATE DEHYDROGENASE"/>
    <property type="match status" value="1"/>
</dbReference>
<evidence type="ECO:0000256" key="4">
    <source>
        <dbReference type="ARBA" id="ARBA00022857"/>
    </source>
</evidence>
<feature type="domain" description="SDH C-terminal" evidence="11">
    <location>
        <begin position="252"/>
        <end position="281"/>
    </location>
</feature>
<dbReference type="SUPFAM" id="SSF53223">
    <property type="entry name" value="Aminoacid dehydrogenase-like, N-terminal domain"/>
    <property type="match status" value="1"/>
</dbReference>
<dbReference type="InterPro" id="IPR022893">
    <property type="entry name" value="Shikimate_DH_fam"/>
</dbReference>
<evidence type="ECO:0000256" key="7">
    <source>
        <dbReference type="ARBA" id="ARBA00049442"/>
    </source>
</evidence>
<feature type="binding site" evidence="8">
    <location>
        <position position="231"/>
    </location>
    <ligand>
        <name>shikimate</name>
        <dbReference type="ChEBI" id="CHEBI:36208"/>
    </ligand>
</feature>
<dbReference type="NCBIfam" id="TIGR00507">
    <property type="entry name" value="aroE"/>
    <property type="match status" value="1"/>
</dbReference>
<dbReference type="PATRIC" id="fig|1073571.4.peg.1970"/>
<dbReference type="NCBIfam" id="NF001319">
    <property type="entry name" value="PRK00258.3-3"/>
    <property type="match status" value="1"/>
</dbReference>
<evidence type="ECO:0000256" key="1">
    <source>
        <dbReference type="ARBA" id="ARBA00004871"/>
    </source>
</evidence>
<dbReference type="GO" id="GO:0009423">
    <property type="term" value="P:chorismate biosynthetic process"/>
    <property type="evidence" value="ECO:0007669"/>
    <property type="project" value="UniProtKB-UniRule"/>
</dbReference>
<dbReference type="HAMAP" id="MF_00222">
    <property type="entry name" value="Shikimate_DH_AroE"/>
    <property type="match status" value="1"/>
</dbReference>
<gene>
    <name evidence="8" type="primary">aroE</name>
    <name evidence="12" type="ORF">PRIO_1877</name>
</gene>
<feature type="binding site" evidence="8">
    <location>
        <position position="88"/>
    </location>
    <ligand>
        <name>NADP(+)</name>
        <dbReference type="ChEBI" id="CHEBI:58349"/>
    </ligand>
</feature>
<accession>A0A0E4H866</accession>
<organism evidence="12 13">
    <name type="scientific">Paenibacillus riograndensis SBR5</name>
    <dbReference type="NCBI Taxonomy" id="1073571"/>
    <lineage>
        <taxon>Bacteria</taxon>
        <taxon>Bacillati</taxon>
        <taxon>Bacillota</taxon>
        <taxon>Bacilli</taxon>
        <taxon>Bacillales</taxon>
        <taxon>Paenibacillaceae</taxon>
        <taxon>Paenibacillus</taxon>
        <taxon>Paenibacillus sonchi group</taxon>
    </lineage>
</organism>
<feature type="binding site" evidence="8">
    <location>
        <position position="259"/>
    </location>
    <ligand>
        <name>shikimate</name>
        <dbReference type="ChEBI" id="CHEBI:36208"/>
    </ligand>
</feature>
<evidence type="ECO:0000256" key="8">
    <source>
        <dbReference type="HAMAP-Rule" id="MF_00222"/>
    </source>
</evidence>
<evidence type="ECO:0000256" key="6">
    <source>
        <dbReference type="ARBA" id="ARBA00023141"/>
    </source>
</evidence>
<dbReference type="InterPro" id="IPR036291">
    <property type="entry name" value="NAD(P)-bd_dom_sf"/>
</dbReference>
<feature type="binding site" evidence="8">
    <location>
        <begin position="25"/>
        <end position="27"/>
    </location>
    <ligand>
        <name>shikimate</name>
        <dbReference type="ChEBI" id="CHEBI:36208"/>
    </ligand>
</feature>
<comment type="function">
    <text evidence="8">Involved in the biosynthesis of the chorismate, which leads to the biosynthesis of aromatic amino acids. Catalyzes the reversible NADPH linked reduction of 3-dehydroshikimate (DHSA) to yield shikimate (SA).</text>
</comment>
<dbReference type="HOGENOM" id="CLU_044063_4_1_9"/>
<dbReference type="STRING" id="483937.AMQ84_15250"/>
<evidence type="ECO:0000259" key="10">
    <source>
        <dbReference type="Pfam" id="PF08501"/>
    </source>
</evidence>
<feature type="binding site" evidence="8">
    <location>
        <position position="229"/>
    </location>
    <ligand>
        <name>NADP(+)</name>
        <dbReference type="ChEBI" id="CHEBI:58349"/>
    </ligand>
</feature>
<feature type="domain" description="Quinate/shikimate 5-dehydrogenase/glutamyl-tRNA reductase" evidence="9">
    <location>
        <begin position="123"/>
        <end position="203"/>
    </location>
</feature>
<evidence type="ECO:0000313" key="12">
    <source>
        <dbReference type="EMBL" id="CQR54287.1"/>
    </source>
</evidence>
<feature type="binding site" evidence="8">
    <location>
        <begin position="161"/>
        <end position="166"/>
    </location>
    <ligand>
        <name>NADP(+)</name>
        <dbReference type="ChEBI" id="CHEBI:58349"/>
    </ligand>
</feature>
<keyword evidence="4 8" id="KW-0521">NADP</keyword>
<dbReference type="GO" id="GO:0005829">
    <property type="term" value="C:cytosol"/>
    <property type="evidence" value="ECO:0007669"/>
    <property type="project" value="TreeGrafter"/>
</dbReference>
<dbReference type="EMBL" id="LN831776">
    <property type="protein sequence ID" value="CQR54287.1"/>
    <property type="molecule type" value="Genomic_DNA"/>
</dbReference>
<comment type="subunit">
    <text evidence="8">Homodimer.</text>
</comment>
<dbReference type="Pfam" id="PF01488">
    <property type="entry name" value="Shikimate_DH"/>
    <property type="match status" value="1"/>
</dbReference>
<evidence type="ECO:0000256" key="5">
    <source>
        <dbReference type="ARBA" id="ARBA00023002"/>
    </source>
</evidence>
<evidence type="ECO:0000259" key="9">
    <source>
        <dbReference type="Pfam" id="PF01488"/>
    </source>
</evidence>
<name>A0A0E4H866_9BACL</name>